<reference evidence="1" key="1">
    <citation type="submission" date="2021-01" db="EMBL/GenBank/DDBJ databases">
        <authorList>
            <person name="Corre E."/>
            <person name="Pelletier E."/>
            <person name="Niang G."/>
            <person name="Scheremetjew M."/>
            <person name="Finn R."/>
            <person name="Kale V."/>
            <person name="Holt S."/>
            <person name="Cochrane G."/>
            <person name="Meng A."/>
            <person name="Brown T."/>
            <person name="Cohen L."/>
        </authorList>
    </citation>
    <scope>NUCLEOTIDE SEQUENCE</scope>
    <source>
        <strain evidence="1">Ras09</strain>
    </source>
</reference>
<gene>
    <name evidence="1" type="ORF">SRAS04492_LOCUS9583</name>
</gene>
<organism evidence="1">
    <name type="scientific">Strombidium rassoulzadegani</name>
    <dbReference type="NCBI Taxonomy" id="1082188"/>
    <lineage>
        <taxon>Eukaryota</taxon>
        <taxon>Sar</taxon>
        <taxon>Alveolata</taxon>
        <taxon>Ciliophora</taxon>
        <taxon>Intramacronucleata</taxon>
        <taxon>Spirotrichea</taxon>
        <taxon>Oligotrichia</taxon>
        <taxon>Strombidiidae</taxon>
        <taxon>Strombidium</taxon>
    </lineage>
</organism>
<dbReference type="AlphaFoldDB" id="A0A7S3FY51"/>
<proteinExistence type="predicted"/>
<evidence type="ECO:0000313" key="1">
    <source>
        <dbReference type="EMBL" id="CAE0237774.1"/>
    </source>
</evidence>
<name>A0A7S3FY51_9SPIT</name>
<accession>A0A7S3FY51</accession>
<sequence>MLAGRVSYPNQAVSELSELILSPYQEEAFLSFLARDPKHASELKSFKQARRICDLDAVVKSTVQAGSADFDQVLRNLAIQNSSFRQNQELDLFGLRKEAVQKDIGRFGGFQSTKRIINGKQTLSKAAQGGGEVVQLLGLPVREAIGRLVASERMNSEV</sequence>
<dbReference type="EMBL" id="HBIA01019338">
    <property type="protein sequence ID" value="CAE0237774.1"/>
    <property type="molecule type" value="Transcribed_RNA"/>
</dbReference>
<protein>
    <submittedName>
        <fullName evidence="1">Uncharacterized protein</fullName>
    </submittedName>
</protein>